<proteinExistence type="predicted"/>
<organism evidence="2 3">
    <name type="scientific">Lithospermum erythrorhizon</name>
    <name type="common">Purple gromwell</name>
    <name type="synonym">Lithospermum officinale var. erythrorhizon</name>
    <dbReference type="NCBI Taxonomy" id="34254"/>
    <lineage>
        <taxon>Eukaryota</taxon>
        <taxon>Viridiplantae</taxon>
        <taxon>Streptophyta</taxon>
        <taxon>Embryophyta</taxon>
        <taxon>Tracheophyta</taxon>
        <taxon>Spermatophyta</taxon>
        <taxon>Magnoliopsida</taxon>
        <taxon>eudicotyledons</taxon>
        <taxon>Gunneridae</taxon>
        <taxon>Pentapetalae</taxon>
        <taxon>asterids</taxon>
        <taxon>lamiids</taxon>
        <taxon>Boraginales</taxon>
        <taxon>Boraginaceae</taxon>
        <taxon>Boraginoideae</taxon>
        <taxon>Lithospermeae</taxon>
        <taxon>Lithospermum</taxon>
    </lineage>
</organism>
<sequence>MFLNDEKTEDNGDLFVRFRTRRKIQISGGIRPEKKGSEYVPPSSTAAGAAGRDHRSCCRSLLEFVDLQIGAREELAGFSYRSPELQIYSRSPDLFVRSEEETGAARYRRSSPELQRRSLENFDGRFA</sequence>
<dbReference type="AlphaFoldDB" id="A0AAV3QN29"/>
<protein>
    <submittedName>
        <fullName evidence="2">Uncharacterized protein</fullName>
    </submittedName>
</protein>
<gene>
    <name evidence="2" type="ORF">LIER_20859</name>
</gene>
<name>A0AAV3QN29_LITER</name>
<evidence type="ECO:0000256" key="1">
    <source>
        <dbReference type="SAM" id="MobiDB-lite"/>
    </source>
</evidence>
<evidence type="ECO:0000313" key="3">
    <source>
        <dbReference type="Proteomes" id="UP001454036"/>
    </source>
</evidence>
<reference evidence="2 3" key="1">
    <citation type="submission" date="2024-01" db="EMBL/GenBank/DDBJ databases">
        <title>The complete chloroplast genome sequence of Lithospermum erythrorhizon: insights into the phylogenetic relationship among Boraginaceae species and the maternal lineages of purple gromwells.</title>
        <authorList>
            <person name="Okada T."/>
            <person name="Watanabe K."/>
        </authorList>
    </citation>
    <scope>NUCLEOTIDE SEQUENCE [LARGE SCALE GENOMIC DNA]</scope>
</reference>
<evidence type="ECO:0000313" key="2">
    <source>
        <dbReference type="EMBL" id="GAA0165460.1"/>
    </source>
</evidence>
<feature type="region of interest" description="Disordered" evidence="1">
    <location>
        <begin position="30"/>
        <end position="53"/>
    </location>
</feature>
<accession>A0AAV3QN29</accession>
<dbReference type="Proteomes" id="UP001454036">
    <property type="component" value="Unassembled WGS sequence"/>
</dbReference>
<dbReference type="EMBL" id="BAABME010005386">
    <property type="protein sequence ID" value="GAA0165460.1"/>
    <property type="molecule type" value="Genomic_DNA"/>
</dbReference>
<keyword evidence="3" id="KW-1185">Reference proteome</keyword>
<comment type="caution">
    <text evidence="2">The sequence shown here is derived from an EMBL/GenBank/DDBJ whole genome shotgun (WGS) entry which is preliminary data.</text>
</comment>